<evidence type="ECO:0000259" key="2">
    <source>
        <dbReference type="PROSITE" id="PS51462"/>
    </source>
</evidence>
<comment type="similarity">
    <text evidence="1">Belongs to the Nudix hydrolase family.</text>
</comment>
<sequence>MLRNMTTIYIMFKNKMLLLYRVGSRVVQPSWCGIGGHFEKGELNNPKACVLRELFEETGITENDIGTVDLKYVTLRMKNNEIRQNYYYFTELRNTEIDINECDEGTLEWVNMDEVLDREMPFTAKECLKHYLSIGKDNNKLYAGIASENGVDFIELKEF</sequence>
<dbReference type="EMBL" id="SVCM01000190">
    <property type="protein sequence ID" value="MBE6061682.1"/>
    <property type="molecule type" value="Genomic_DNA"/>
</dbReference>
<dbReference type="PROSITE" id="PS51462">
    <property type="entry name" value="NUDIX"/>
    <property type="match status" value="1"/>
</dbReference>
<dbReference type="Proteomes" id="UP000768462">
    <property type="component" value="Unassembled WGS sequence"/>
</dbReference>
<reference evidence="3" key="1">
    <citation type="submission" date="2019-04" db="EMBL/GenBank/DDBJ databases">
        <title>Evolution of Biomass-Degrading Anaerobic Consortia Revealed by Metagenomics.</title>
        <authorList>
            <person name="Peng X."/>
        </authorList>
    </citation>
    <scope>NUCLEOTIDE SEQUENCE</scope>
    <source>
        <strain evidence="3">SIG254</strain>
    </source>
</reference>
<dbReference type="InterPro" id="IPR015797">
    <property type="entry name" value="NUDIX_hydrolase-like_dom_sf"/>
</dbReference>
<dbReference type="Gene3D" id="3.90.79.10">
    <property type="entry name" value="Nucleoside Triphosphate Pyrophosphohydrolase"/>
    <property type="match status" value="1"/>
</dbReference>
<dbReference type="InterPro" id="IPR000086">
    <property type="entry name" value="NUDIX_hydrolase_dom"/>
</dbReference>
<accession>A0A927W6W2</accession>
<protein>
    <submittedName>
        <fullName evidence="3">NUDIX domain-containing protein</fullName>
    </submittedName>
</protein>
<name>A0A927W6W2_9CLOT</name>
<dbReference type="SUPFAM" id="SSF55811">
    <property type="entry name" value="Nudix"/>
    <property type="match status" value="1"/>
</dbReference>
<evidence type="ECO:0000256" key="1">
    <source>
        <dbReference type="ARBA" id="ARBA00005582"/>
    </source>
</evidence>
<comment type="caution">
    <text evidence="3">The sequence shown here is derived from an EMBL/GenBank/DDBJ whole genome shotgun (WGS) entry which is preliminary data.</text>
</comment>
<organism evidence="3 4">
    <name type="scientific">Clostridium sulfidigenes</name>
    <dbReference type="NCBI Taxonomy" id="318464"/>
    <lineage>
        <taxon>Bacteria</taxon>
        <taxon>Bacillati</taxon>
        <taxon>Bacillota</taxon>
        <taxon>Clostridia</taxon>
        <taxon>Eubacteriales</taxon>
        <taxon>Clostridiaceae</taxon>
        <taxon>Clostridium</taxon>
    </lineage>
</organism>
<dbReference type="PANTHER" id="PTHR43736:SF1">
    <property type="entry name" value="DIHYDRONEOPTERIN TRIPHOSPHATE DIPHOSPHATASE"/>
    <property type="match status" value="1"/>
</dbReference>
<evidence type="ECO:0000313" key="3">
    <source>
        <dbReference type="EMBL" id="MBE6061682.1"/>
    </source>
</evidence>
<evidence type="ECO:0000313" key="4">
    <source>
        <dbReference type="Proteomes" id="UP000768462"/>
    </source>
</evidence>
<proteinExistence type="inferred from homology"/>
<dbReference type="Pfam" id="PF00293">
    <property type="entry name" value="NUDIX"/>
    <property type="match status" value="1"/>
</dbReference>
<dbReference type="PANTHER" id="PTHR43736">
    <property type="entry name" value="ADP-RIBOSE PYROPHOSPHATASE"/>
    <property type="match status" value="1"/>
</dbReference>
<gene>
    <name evidence="3" type="ORF">E7215_16190</name>
</gene>
<feature type="domain" description="Nudix hydrolase" evidence="2">
    <location>
        <begin position="1"/>
        <end position="132"/>
    </location>
</feature>
<dbReference type="AlphaFoldDB" id="A0A927W6W2"/>